<feature type="non-terminal residue" evidence="1">
    <location>
        <position position="204"/>
    </location>
</feature>
<evidence type="ECO:0000313" key="1">
    <source>
        <dbReference type="EMBL" id="GAI30226.1"/>
    </source>
</evidence>
<dbReference type="PROSITE" id="PS51257">
    <property type="entry name" value="PROKAR_LIPOPROTEIN"/>
    <property type="match status" value="1"/>
</dbReference>
<name>X1NJ25_9ZZZZ</name>
<comment type="caution">
    <text evidence="1">The sequence shown here is derived from an EMBL/GenBank/DDBJ whole genome shotgun (WGS) entry which is preliminary data.</text>
</comment>
<dbReference type="Gene3D" id="3.20.20.70">
    <property type="entry name" value="Aldolase class I"/>
    <property type="match status" value="1"/>
</dbReference>
<dbReference type="InterPro" id="IPR016062">
    <property type="entry name" value="TM1410-rel"/>
</dbReference>
<proteinExistence type="predicted"/>
<dbReference type="EMBL" id="BARV01019376">
    <property type="protein sequence ID" value="GAI30226.1"/>
    <property type="molecule type" value="Genomic_DNA"/>
</dbReference>
<accession>X1NJ25</accession>
<reference evidence="1" key="1">
    <citation type="journal article" date="2014" name="Front. Microbiol.">
        <title>High frequency of phylogenetically diverse reductive dehalogenase-homologous genes in deep subseafloor sedimentary metagenomes.</title>
        <authorList>
            <person name="Kawai M."/>
            <person name="Futagami T."/>
            <person name="Toyoda A."/>
            <person name="Takaki Y."/>
            <person name="Nishi S."/>
            <person name="Hori S."/>
            <person name="Arai W."/>
            <person name="Tsubouchi T."/>
            <person name="Morono Y."/>
            <person name="Uchiyama I."/>
            <person name="Ito T."/>
            <person name="Fujiyama A."/>
            <person name="Inagaki F."/>
            <person name="Takami H."/>
        </authorList>
    </citation>
    <scope>NUCLEOTIDE SEQUENCE</scope>
    <source>
        <strain evidence="1">Expedition CK06-06</strain>
    </source>
</reference>
<dbReference type="AlphaFoldDB" id="X1NJ25"/>
<protein>
    <submittedName>
        <fullName evidence="1">Uncharacterized protein</fullName>
    </submittedName>
</protein>
<dbReference type="InterPro" id="IPR013785">
    <property type="entry name" value="Aldolase_TIM"/>
</dbReference>
<gene>
    <name evidence="1" type="ORF">S06H3_32567</name>
</gene>
<sequence length="204" mass="22723">MKRTVSAIFLIFLFPFFFGCGDSSTGDSNDSGTGNDTQYKQEMRLFVQRISSYGKANHPGFIVIPQNGPELLTVNGDEKGAPATDYLAAIDGVGREDLLYGYEDDNKPTPVSDINYMAAFMDIAEENSVEILVTDYCWTVSLMGDSYSRNYEKGYISFAADHRELDNIPTYPETPYNVNASDISSLKDAKNFLYLLNPGLYDTK</sequence>
<dbReference type="PRINTS" id="PR01545">
    <property type="entry name" value="THEMAYE10DUF"/>
</dbReference>
<organism evidence="1">
    <name type="scientific">marine sediment metagenome</name>
    <dbReference type="NCBI Taxonomy" id="412755"/>
    <lineage>
        <taxon>unclassified sequences</taxon>
        <taxon>metagenomes</taxon>
        <taxon>ecological metagenomes</taxon>
    </lineage>
</organism>